<name>A0A379PQU5_9NOCA</name>
<sequence>MSRGFGVKQRQLLDAMTIKLAEQHNGVKHRWRWFTLEMCGLVTKATPRSERVALTRAVRRMAEQGILETTDEFPYKFFWMPWGPLDILGPVFRPGRKLWFRPAPDENVRYVEHVVRSSTSPPDELEDFDDEDWDDDESWDDEDFDYGSNDTSFWKMVELLPDDDVLTANFVPWWYVGNEALSEFFDLIYERQTVRAKDSEMGHHLAWVIFGTAPGQRQD</sequence>
<proteinExistence type="predicted"/>
<dbReference type="AlphaFoldDB" id="A0A379PQU5"/>
<protein>
    <submittedName>
        <fullName evidence="1">Uncharacterized protein</fullName>
    </submittedName>
</protein>
<gene>
    <name evidence="1" type="ORF">NCTC13296_04494</name>
</gene>
<dbReference type="Proteomes" id="UP000254569">
    <property type="component" value="Unassembled WGS sequence"/>
</dbReference>
<reference evidence="1 2" key="1">
    <citation type="submission" date="2018-06" db="EMBL/GenBank/DDBJ databases">
        <authorList>
            <consortium name="Pathogen Informatics"/>
            <person name="Doyle S."/>
        </authorList>
    </citation>
    <scope>NUCLEOTIDE SEQUENCE [LARGE SCALE GENOMIC DNA]</scope>
    <source>
        <strain evidence="1 2">NCTC13296</strain>
    </source>
</reference>
<organism evidence="1 2">
    <name type="scientific">Rhodococcus gordoniae</name>
    <dbReference type="NCBI Taxonomy" id="223392"/>
    <lineage>
        <taxon>Bacteria</taxon>
        <taxon>Bacillati</taxon>
        <taxon>Actinomycetota</taxon>
        <taxon>Actinomycetes</taxon>
        <taxon>Mycobacteriales</taxon>
        <taxon>Nocardiaceae</taxon>
        <taxon>Rhodococcus</taxon>
    </lineage>
</organism>
<dbReference type="EMBL" id="UGVI01000003">
    <property type="protein sequence ID" value="SUF09296.1"/>
    <property type="molecule type" value="Genomic_DNA"/>
</dbReference>
<accession>A0A379PQU5</accession>
<evidence type="ECO:0000313" key="1">
    <source>
        <dbReference type="EMBL" id="SUF09296.1"/>
    </source>
</evidence>
<keyword evidence="2" id="KW-1185">Reference proteome</keyword>
<dbReference type="OrthoDB" id="4711349at2"/>
<dbReference type="RefSeq" id="WP_064062913.1">
    <property type="nucleotide sequence ID" value="NZ_LPZN01000005.1"/>
</dbReference>
<evidence type="ECO:0000313" key="2">
    <source>
        <dbReference type="Proteomes" id="UP000254569"/>
    </source>
</evidence>